<sequence length="192" mass="21965">MERLGQKKATSPRSLLIMVVVFLVFGIGKMWYGDSSDTLEGAIRKLWKFPVTVVMSEDAHNGVIFKEKEMYVFNTYDKWLGRYFYSGSGEDGWRYDVGFDAMMLRTIYQEGIGDVVWGVVDTVKPVKEVEVLFIDRKDPTHTISMKIPVTNKGFIGYQKNQLYVSETDAANKWQVHAVVYASDGSVLMKKDF</sequence>
<dbReference type="OrthoDB" id="15027at186823"/>
<dbReference type="EMBL" id="JMIR01000004">
    <property type="protein sequence ID" value="KEO84476.1"/>
    <property type="molecule type" value="Genomic_DNA"/>
</dbReference>
<accession>A0A074LQR6</accession>
<evidence type="ECO:0000256" key="1">
    <source>
        <dbReference type="SAM" id="Phobius"/>
    </source>
</evidence>
<protein>
    <submittedName>
        <fullName evidence="2">Uncharacterized protein</fullName>
    </submittedName>
</protein>
<name>A0A074LQR6_9BACL</name>
<keyword evidence="1" id="KW-0472">Membrane</keyword>
<feature type="transmembrane region" description="Helical" evidence="1">
    <location>
        <begin position="12"/>
        <end position="32"/>
    </location>
</feature>
<dbReference type="STRING" id="1157490.EL26_05090"/>
<evidence type="ECO:0000313" key="2">
    <source>
        <dbReference type="EMBL" id="KEO84476.1"/>
    </source>
</evidence>
<organism evidence="2 3">
    <name type="scientific">Tumebacillus flagellatus</name>
    <dbReference type="NCBI Taxonomy" id="1157490"/>
    <lineage>
        <taxon>Bacteria</taxon>
        <taxon>Bacillati</taxon>
        <taxon>Bacillota</taxon>
        <taxon>Bacilli</taxon>
        <taxon>Bacillales</taxon>
        <taxon>Alicyclobacillaceae</taxon>
        <taxon>Tumebacillus</taxon>
    </lineage>
</organism>
<dbReference type="AlphaFoldDB" id="A0A074LQR6"/>
<keyword evidence="3" id="KW-1185">Reference proteome</keyword>
<dbReference type="RefSeq" id="WP_038085080.1">
    <property type="nucleotide sequence ID" value="NZ_JMIR01000004.1"/>
</dbReference>
<comment type="caution">
    <text evidence="2">The sequence shown here is derived from an EMBL/GenBank/DDBJ whole genome shotgun (WGS) entry which is preliminary data.</text>
</comment>
<keyword evidence="1" id="KW-0812">Transmembrane</keyword>
<keyword evidence="1" id="KW-1133">Transmembrane helix</keyword>
<reference evidence="2 3" key="1">
    <citation type="journal article" date="2013" name="Int. J. Syst. Evol. Microbiol.">
        <title>Tumebacillus flagellatus sp. nov., an alpha-amylase/pullulanase-producing bacterium isolated from cassava wastewater.</title>
        <authorList>
            <person name="Wang Q."/>
            <person name="Xie N."/>
            <person name="Qin Y."/>
            <person name="Shen N."/>
            <person name="Zhu J."/>
            <person name="Mi H."/>
            <person name="Huang R."/>
        </authorList>
    </citation>
    <scope>NUCLEOTIDE SEQUENCE [LARGE SCALE GENOMIC DNA]</scope>
    <source>
        <strain evidence="2 3">GST4</strain>
    </source>
</reference>
<gene>
    <name evidence="2" type="ORF">EL26_05090</name>
</gene>
<proteinExistence type="predicted"/>
<evidence type="ECO:0000313" key="3">
    <source>
        <dbReference type="Proteomes" id="UP000027931"/>
    </source>
</evidence>
<dbReference type="Proteomes" id="UP000027931">
    <property type="component" value="Unassembled WGS sequence"/>
</dbReference>